<dbReference type="Pfam" id="PF13376">
    <property type="entry name" value="OmdA"/>
    <property type="match status" value="1"/>
</dbReference>
<dbReference type="AlphaFoldDB" id="A0A1F7YZN0"/>
<dbReference type="Proteomes" id="UP000178870">
    <property type="component" value="Unassembled WGS sequence"/>
</dbReference>
<reference evidence="1 2" key="1">
    <citation type="journal article" date="2016" name="Nat. Commun.">
        <title>Thousands of microbial genomes shed light on interconnected biogeochemical processes in an aquifer system.</title>
        <authorList>
            <person name="Anantharaman K."/>
            <person name="Brown C.T."/>
            <person name="Hug L.A."/>
            <person name="Sharon I."/>
            <person name="Castelle C.J."/>
            <person name="Probst A.J."/>
            <person name="Thomas B.C."/>
            <person name="Singh A."/>
            <person name="Wilkins M.J."/>
            <person name="Karaoz U."/>
            <person name="Brodie E.L."/>
            <person name="Williams K.H."/>
            <person name="Hubbard S.S."/>
            <person name="Banfield J.F."/>
        </authorList>
    </citation>
    <scope>NUCLEOTIDE SEQUENCE [LARGE SCALE GENOMIC DNA]</scope>
</reference>
<evidence type="ECO:0000313" key="2">
    <source>
        <dbReference type="Proteomes" id="UP000178870"/>
    </source>
</evidence>
<proteinExistence type="predicted"/>
<dbReference type="Pfam" id="PF08922">
    <property type="entry name" value="DUF1905"/>
    <property type="match status" value="1"/>
</dbReference>
<comment type="caution">
    <text evidence="1">The sequence shown here is derived from an EMBL/GenBank/DDBJ whole genome shotgun (WGS) entry which is preliminary data.</text>
</comment>
<dbReference type="Gene3D" id="2.40.30.100">
    <property type="entry name" value="AF2212/PG0164-like"/>
    <property type="match status" value="1"/>
</dbReference>
<dbReference type="InterPro" id="IPR037079">
    <property type="entry name" value="AF2212/PG0164-like_sf"/>
</dbReference>
<evidence type="ECO:0000313" key="1">
    <source>
        <dbReference type="EMBL" id="OGM32823.1"/>
    </source>
</evidence>
<dbReference type="SUPFAM" id="SSF141694">
    <property type="entry name" value="AF2212/PG0164-like"/>
    <property type="match status" value="1"/>
</dbReference>
<protein>
    <recommendedName>
        <fullName evidence="3">DUF1905 domain-containing protein</fullName>
    </recommendedName>
</protein>
<dbReference type="EMBL" id="MGGP01000012">
    <property type="protein sequence ID" value="OGM32823.1"/>
    <property type="molecule type" value="Genomic_DNA"/>
</dbReference>
<organism evidence="1 2">
    <name type="scientific">Candidatus Woesebacteria bacterium RIFCSPHIGHO2_01_FULL_44_21</name>
    <dbReference type="NCBI Taxonomy" id="1802503"/>
    <lineage>
        <taxon>Bacteria</taxon>
        <taxon>Candidatus Woeseibacteriota</taxon>
    </lineage>
</organism>
<evidence type="ECO:0008006" key="3">
    <source>
        <dbReference type="Google" id="ProtNLM"/>
    </source>
</evidence>
<accession>A0A1F7YZN0</accession>
<dbReference type="InterPro" id="IPR015018">
    <property type="entry name" value="DUF1905"/>
</dbReference>
<gene>
    <name evidence="1" type="ORF">A2803_05750</name>
</gene>
<sequence length="175" mass="19830">MINIISIIRFNAKLIKIGSWTILQLPKSASAKLPSRGMTMVKGTVNGLPFQSVLEPDGRGSHWFRVDKTLGQAGDTVKLAIEPSNEWTRPEVPADFRKALSGAPKAHSLWMEITPNAQWDWIRWIRAVKLKETRQKHIEVALSKLNKGIRRPCCFNRNLCSEPYVSNNWLLRSVG</sequence>
<name>A0A1F7YZN0_9BACT</name>